<proteinExistence type="predicted"/>
<feature type="compositionally biased region" description="Low complexity" evidence="1">
    <location>
        <begin position="149"/>
        <end position="163"/>
    </location>
</feature>
<sequence length="534" mass="55571">MAAGGGEEQGGPAAEDYTGKGQVSLVESNVSFSRSRSGTRSRSRSRSRSKLGGQGQVSGCKESRNSEFSGVAIAAIANKCIRPGPCSIDRRGLSWPSPDKGDCQQETIDKGQGACHGASRSTESASVRLGPTPSLGAILQSQHQKATGAPSASNTSHAATAATAAPAAPAATASENNKLPTAITVTITLATVAGLATLAVALLFIYSRRRQRRSGPLGPLALGASADTPSRLHRQDDAKRNSSSNSPSASAPSPLYPPPPPPPPPPLPPLLPPLRPLAASSSSSSISSSLGMGNGDRNRNGSNATPDSATLTPPPRLLERKYHSSTKSDSSIQLVKKHTHTRWGKPSSLSILSSSSSSTAREPQSASSCRPLGGTEDGTFRGARMSPGVAESSHLQPFRQPVSPMATVPPRRSHESATATTPSASSVSSAIYDGSSLTSPPRTPRQGSIPAHLMGLESPGPPPNRALPSPPPKYWQINPLSPPADIQRDHVRPEEIGIAIGSPSYGDANRREKRPRLDESDMERLGGTYSPFKR</sequence>
<feature type="compositionally biased region" description="Pro residues" evidence="1">
    <location>
        <begin position="254"/>
        <end position="275"/>
    </location>
</feature>
<feature type="transmembrane region" description="Helical" evidence="2">
    <location>
        <begin position="182"/>
        <end position="206"/>
    </location>
</feature>
<feature type="region of interest" description="Disordered" evidence="1">
    <location>
        <begin position="1"/>
        <end position="64"/>
    </location>
</feature>
<keyword evidence="2" id="KW-1133">Transmembrane helix</keyword>
<evidence type="ECO:0000313" key="3">
    <source>
        <dbReference type="EMBL" id="GAB0132766.1"/>
    </source>
</evidence>
<feature type="compositionally biased region" description="Polar residues" evidence="1">
    <location>
        <begin position="300"/>
        <end position="311"/>
    </location>
</feature>
<feature type="compositionally biased region" description="Basic and acidic residues" evidence="1">
    <location>
        <begin position="99"/>
        <end position="109"/>
    </location>
</feature>
<feature type="compositionally biased region" description="Basic and acidic residues" evidence="1">
    <location>
        <begin position="515"/>
        <end position="524"/>
    </location>
</feature>
<feature type="compositionally biased region" description="Pro residues" evidence="1">
    <location>
        <begin position="459"/>
        <end position="473"/>
    </location>
</feature>
<evidence type="ECO:0000313" key="4">
    <source>
        <dbReference type="Proteomes" id="UP001562357"/>
    </source>
</evidence>
<feature type="compositionally biased region" description="Basic and acidic residues" evidence="1">
    <location>
        <begin position="486"/>
        <end position="495"/>
    </location>
</feature>
<protein>
    <submittedName>
        <fullName evidence="3">Uncharacterized protein</fullName>
    </submittedName>
</protein>
<organism evidence="3 4">
    <name type="scientific">Epichloe bromicola</name>
    <dbReference type="NCBI Taxonomy" id="79588"/>
    <lineage>
        <taxon>Eukaryota</taxon>
        <taxon>Fungi</taxon>
        <taxon>Dikarya</taxon>
        <taxon>Ascomycota</taxon>
        <taxon>Pezizomycotina</taxon>
        <taxon>Sordariomycetes</taxon>
        <taxon>Hypocreomycetidae</taxon>
        <taxon>Hypocreales</taxon>
        <taxon>Clavicipitaceae</taxon>
        <taxon>Epichloe</taxon>
    </lineage>
</organism>
<gene>
    <name evidence="3" type="primary">g1193</name>
    <name evidence="3" type="ORF">EsDP_00001193</name>
</gene>
<dbReference type="EMBL" id="BAAFGZ010000025">
    <property type="protein sequence ID" value="GAB0132766.1"/>
    <property type="molecule type" value="Genomic_DNA"/>
</dbReference>
<feature type="compositionally biased region" description="Low complexity" evidence="1">
    <location>
        <begin position="347"/>
        <end position="368"/>
    </location>
</feature>
<keyword evidence="2" id="KW-0812">Transmembrane</keyword>
<comment type="caution">
    <text evidence="3">The sequence shown here is derived from an EMBL/GenBank/DDBJ whole genome shotgun (WGS) entry which is preliminary data.</text>
</comment>
<feature type="region of interest" description="Disordered" evidence="1">
    <location>
        <begin position="91"/>
        <end position="163"/>
    </location>
</feature>
<feature type="compositionally biased region" description="Low complexity" evidence="1">
    <location>
        <begin position="242"/>
        <end position="253"/>
    </location>
</feature>
<evidence type="ECO:0000256" key="1">
    <source>
        <dbReference type="SAM" id="MobiDB-lite"/>
    </source>
</evidence>
<keyword evidence="4" id="KW-1185">Reference proteome</keyword>
<dbReference type="Proteomes" id="UP001562357">
    <property type="component" value="Unassembled WGS sequence"/>
</dbReference>
<feature type="region of interest" description="Disordered" evidence="1">
    <location>
        <begin position="213"/>
        <end position="534"/>
    </location>
</feature>
<reference evidence="4" key="1">
    <citation type="submission" date="2024-06" db="EMBL/GenBank/DDBJ databases">
        <title>Draft Genome Sequences of Epichloe bromicola Strains Isolated from Elymus ciliaris.</title>
        <authorList>
            <consortium name="Epichloe bromicola genome sequencing consortium"/>
            <person name="Miura A."/>
            <person name="Imano S."/>
            <person name="Ashida A."/>
            <person name="Sato I."/>
            <person name="Chiba S."/>
            <person name="Tanaka A."/>
            <person name="Camagna M."/>
            <person name="Takemoto D."/>
        </authorList>
    </citation>
    <scope>NUCLEOTIDE SEQUENCE [LARGE SCALE GENOMIC DNA]</scope>
    <source>
        <strain evidence="4">DP</strain>
    </source>
</reference>
<feature type="compositionally biased region" description="Low complexity" evidence="1">
    <location>
        <begin position="276"/>
        <end position="290"/>
    </location>
</feature>
<name>A0ABQ0CH63_9HYPO</name>
<accession>A0ABQ0CH63</accession>
<keyword evidence="2" id="KW-0472">Membrane</keyword>
<feature type="compositionally biased region" description="Basic residues" evidence="1">
    <location>
        <begin position="37"/>
        <end position="49"/>
    </location>
</feature>
<feature type="compositionally biased region" description="Low complexity" evidence="1">
    <location>
        <begin position="416"/>
        <end position="436"/>
    </location>
</feature>
<evidence type="ECO:0000256" key="2">
    <source>
        <dbReference type="SAM" id="Phobius"/>
    </source>
</evidence>